<feature type="chain" id="PRO_5012406823" evidence="1">
    <location>
        <begin position="16"/>
        <end position="338"/>
    </location>
</feature>
<keyword evidence="3" id="KW-1185">Reference proteome</keyword>
<keyword evidence="1" id="KW-0732">Signal</keyword>
<protein>
    <submittedName>
        <fullName evidence="2">Uncharacterized protein</fullName>
    </submittedName>
</protein>
<dbReference type="InParanoid" id="B9TJ56"/>
<dbReference type="Proteomes" id="UP000008311">
    <property type="component" value="Unassembled WGS sequence"/>
</dbReference>
<evidence type="ECO:0000313" key="2">
    <source>
        <dbReference type="EMBL" id="EEF24108.1"/>
    </source>
</evidence>
<dbReference type="InterPro" id="IPR032092">
    <property type="entry name" value="PilW"/>
</dbReference>
<evidence type="ECO:0000256" key="1">
    <source>
        <dbReference type="SAM" id="SignalP"/>
    </source>
</evidence>
<evidence type="ECO:0000313" key="3">
    <source>
        <dbReference type="Proteomes" id="UP000008311"/>
    </source>
</evidence>
<dbReference type="AlphaFoldDB" id="B9TJ56"/>
<gene>
    <name evidence="2" type="ORF">RCOM_1789940</name>
</gene>
<proteinExistence type="predicted"/>
<reference evidence="3" key="1">
    <citation type="journal article" date="2010" name="Nat. Biotechnol.">
        <title>Draft genome sequence of the oilseed species Ricinus communis.</title>
        <authorList>
            <person name="Chan A.P."/>
            <person name="Crabtree J."/>
            <person name="Zhao Q."/>
            <person name="Lorenzi H."/>
            <person name="Orvis J."/>
            <person name="Puiu D."/>
            <person name="Melake-Berhan A."/>
            <person name="Jones K.M."/>
            <person name="Redman J."/>
            <person name="Chen G."/>
            <person name="Cahoon E.B."/>
            <person name="Gedil M."/>
            <person name="Stanke M."/>
            <person name="Haas B.J."/>
            <person name="Wortman J.R."/>
            <person name="Fraser-Liggett C.M."/>
            <person name="Ravel J."/>
            <person name="Rabinowicz P.D."/>
        </authorList>
    </citation>
    <scope>NUCLEOTIDE SEQUENCE [LARGE SCALE GENOMIC DNA]</scope>
    <source>
        <strain evidence="3">cv. Hale</strain>
    </source>
</reference>
<accession>B9TJ56</accession>
<dbReference type="Pfam" id="PF16074">
    <property type="entry name" value="PilW"/>
    <property type="match status" value="1"/>
</dbReference>
<name>B9TJ56_RICCO</name>
<feature type="signal peptide" evidence="1">
    <location>
        <begin position="1"/>
        <end position="15"/>
    </location>
</feature>
<dbReference type="EMBL" id="EQ983421">
    <property type="protein sequence ID" value="EEF24108.1"/>
    <property type="molecule type" value="Genomic_DNA"/>
</dbReference>
<sequence length="338" mass="35812">MVSITIGLVILAALATLFVNQNRTRTELDKSNRMIDNGRYALDLLSDNLRLAGFYGEYDPGAAPSSIITTQPDPCSTTTASILAALPFHVQGFDAATATSTVDLSATTCSATSISSTIKAGSDVLVIRRASTGTVAAASATTNTDYLQVSQCRYEASAPVLCQAGATGCSFNLSTKSCTSANSGPFAALRAVRVQIFYIDSNNKSGDGIPTLKMTELIDPVTYPTSTYPTYTLGGFTPATPLVEGIEYMQINYGVDTDSDGVPNSYVETTTDWSKVVAVKLNIVARNLDTTPNYTNSTTYKIGTDNSGNDITVTPGGSYKRHAYTEVVRLTNPAGRKE</sequence>
<organism evidence="2 3">
    <name type="scientific">Ricinus communis</name>
    <name type="common">Castor bean</name>
    <dbReference type="NCBI Taxonomy" id="3988"/>
    <lineage>
        <taxon>Eukaryota</taxon>
        <taxon>Viridiplantae</taxon>
        <taxon>Streptophyta</taxon>
        <taxon>Embryophyta</taxon>
        <taxon>Tracheophyta</taxon>
        <taxon>Spermatophyta</taxon>
        <taxon>Magnoliopsida</taxon>
        <taxon>eudicotyledons</taxon>
        <taxon>Gunneridae</taxon>
        <taxon>Pentapetalae</taxon>
        <taxon>rosids</taxon>
        <taxon>fabids</taxon>
        <taxon>Malpighiales</taxon>
        <taxon>Euphorbiaceae</taxon>
        <taxon>Acalyphoideae</taxon>
        <taxon>Acalypheae</taxon>
        <taxon>Ricinus</taxon>
    </lineage>
</organism>